<organism evidence="2 3">
    <name type="scientific">Volvox africanus</name>
    <dbReference type="NCBI Taxonomy" id="51714"/>
    <lineage>
        <taxon>Eukaryota</taxon>
        <taxon>Viridiplantae</taxon>
        <taxon>Chlorophyta</taxon>
        <taxon>core chlorophytes</taxon>
        <taxon>Chlorophyceae</taxon>
        <taxon>CS clade</taxon>
        <taxon>Chlamydomonadales</taxon>
        <taxon>Volvocaceae</taxon>
        <taxon>Volvox</taxon>
    </lineage>
</organism>
<feature type="region of interest" description="Disordered" evidence="1">
    <location>
        <begin position="137"/>
        <end position="156"/>
    </location>
</feature>
<feature type="region of interest" description="Disordered" evidence="1">
    <location>
        <begin position="206"/>
        <end position="245"/>
    </location>
</feature>
<evidence type="ECO:0000256" key="1">
    <source>
        <dbReference type="SAM" id="MobiDB-lite"/>
    </source>
</evidence>
<evidence type="ECO:0000313" key="2">
    <source>
        <dbReference type="EMBL" id="GIL46750.1"/>
    </source>
</evidence>
<dbReference type="EMBL" id="BNCO01000004">
    <property type="protein sequence ID" value="GIL46750.1"/>
    <property type="molecule type" value="Genomic_DNA"/>
</dbReference>
<feature type="region of interest" description="Disordered" evidence="1">
    <location>
        <begin position="265"/>
        <end position="323"/>
    </location>
</feature>
<reference evidence="2" key="1">
    <citation type="journal article" date="2021" name="Proc. Natl. Acad. Sci. U.S.A.">
        <title>Three genomes in the algal genus Volvox reveal the fate of a haploid sex-determining region after a transition to homothallism.</title>
        <authorList>
            <person name="Yamamoto K."/>
            <person name="Hamaji T."/>
            <person name="Kawai-Toyooka H."/>
            <person name="Matsuzaki R."/>
            <person name="Takahashi F."/>
            <person name="Nishimura Y."/>
            <person name="Kawachi M."/>
            <person name="Noguchi H."/>
            <person name="Minakuchi Y."/>
            <person name="Umen J.G."/>
            <person name="Toyoda A."/>
            <person name="Nozaki H."/>
        </authorList>
    </citation>
    <scope>NUCLEOTIDE SEQUENCE</scope>
    <source>
        <strain evidence="2">NIES-3780</strain>
    </source>
</reference>
<feature type="non-terminal residue" evidence="2">
    <location>
        <position position="453"/>
    </location>
</feature>
<feature type="compositionally biased region" description="Polar residues" evidence="1">
    <location>
        <begin position="29"/>
        <end position="38"/>
    </location>
</feature>
<feature type="region of interest" description="Disordered" evidence="1">
    <location>
        <begin position="341"/>
        <end position="377"/>
    </location>
</feature>
<protein>
    <submittedName>
        <fullName evidence="2">Uncharacterized protein</fullName>
    </submittedName>
</protein>
<sequence length="453" mass="47339">QSPEDNAFRRSVSGSSECDSLAISACVGATTSSTTDTCQRGGCTGMAAAGASSSSSGAADSQAASSSVSNMGKIRSPHTFSTVDGDVEVWCSQDLITRPQDSHQLRHHQLQLNHNHPQHKGQQRHARKECRATNVAQPPTMVDDSGGRVESSSGSGAVHTRLSLSNISCLAADSAACSDSEMRRPTAVVMPEAVTTIAATVSRRVANKGRSLGSGPMGSGELVQRPPRPSPSTHGEPSDTKLPELKQDTSSLLPGMCILRQGKQLPGSEGVSRHSTPTQCSPALSRSSGSSSPSLRTAATGSRLPEAGDEDAEGDDSSFAFPVPATWTSSLRSVTAIEPPLHQHQHQHQQRQHQRQTRPATSMAGETKASPTPQPMPPLVVKEPTITLSQLLALLHHHMSGELTDGTGGAALGNVPSGVVGGFAIQTPAAADTPVAPFGETYRPIHNPLFRPQ</sequence>
<feature type="compositionally biased region" description="Low complexity" evidence="1">
    <location>
        <begin position="281"/>
        <end position="296"/>
    </location>
</feature>
<proteinExistence type="predicted"/>
<keyword evidence="3" id="KW-1185">Reference proteome</keyword>
<dbReference type="Proteomes" id="UP000747399">
    <property type="component" value="Unassembled WGS sequence"/>
</dbReference>
<feature type="compositionally biased region" description="Basic and acidic residues" evidence="1">
    <location>
        <begin position="236"/>
        <end position="245"/>
    </location>
</feature>
<evidence type="ECO:0000313" key="3">
    <source>
        <dbReference type="Proteomes" id="UP000747399"/>
    </source>
</evidence>
<name>A0A8J4ATI7_9CHLO</name>
<feature type="compositionally biased region" description="Acidic residues" evidence="1">
    <location>
        <begin position="307"/>
        <end position="316"/>
    </location>
</feature>
<dbReference type="AlphaFoldDB" id="A0A8J4ATI7"/>
<accession>A0A8J4ATI7</accession>
<comment type="caution">
    <text evidence="2">The sequence shown here is derived from an EMBL/GenBank/DDBJ whole genome shotgun (WGS) entry which is preliminary data.</text>
</comment>
<feature type="non-terminal residue" evidence="2">
    <location>
        <position position="1"/>
    </location>
</feature>
<feature type="region of interest" description="Disordered" evidence="1">
    <location>
        <begin position="29"/>
        <end position="75"/>
    </location>
</feature>
<feature type="compositionally biased region" description="Basic residues" evidence="1">
    <location>
        <begin position="343"/>
        <end position="356"/>
    </location>
</feature>
<feature type="compositionally biased region" description="Low complexity" evidence="1">
    <location>
        <begin position="47"/>
        <end position="69"/>
    </location>
</feature>
<gene>
    <name evidence="2" type="ORF">Vafri_3652</name>
</gene>